<sequence>MEKRKAPMNESTQPKKGKWSCPHCDKSFEHKKTLTRHIAEHGDRRWKCDVCNKEFGRKDRLTRHKKVHGEPLHLCCGKSFWRTDKYIKHLKSHESNQQGGGIDENRDNDKENSQPQINASTNQALNDSDRQTSPKVDEDKQCTEKALG</sequence>
<dbReference type="SMART" id="SM00355">
    <property type="entry name" value="ZnF_C2H2"/>
    <property type="match status" value="3"/>
</dbReference>
<reference evidence="13 14" key="1">
    <citation type="journal article" date="2017" name="Nat. Ecol. Evol.">
        <title>Scallop genome provides insights into evolution of bilaterian karyotype and development.</title>
        <authorList>
            <person name="Wang S."/>
            <person name="Zhang J."/>
            <person name="Jiao W."/>
            <person name="Li J."/>
            <person name="Xun X."/>
            <person name="Sun Y."/>
            <person name="Guo X."/>
            <person name="Huan P."/>
            <person name="Dong B."/>
            <person name="Zhang L."/>
            <person name="Hu X."/>
            <person name="Sun X."/>
            <person name="Wang J."/>
            <person name="Zhao C."/>
            <person name="Wang Y."/>
            <person name="Wang D."/>
            <person name="Huang X."/>
            <person name="Wang R."/>
            <person name="Lv J."/>
            <person name="Li Y."/>
            <person name="Zhang Z."/>
            <person name="Liu B."/>
            <person name="Lu W."/>
            <person name="Hui Y."/>
            <person name="Liang J."/>
            <person name="Zhou Z."/>
            <person name="Hou R."/>
            <person name="Li X."/>
            <person name="Liu Y."/>
            <person name="Li H."/>
            <person name="Ning X."/>
            <person name="Lin Y."/>
            <person name="Zhao L."/>
            <person name="Xing Q."/>
            <person name="Dou J."/>
            <person name="Li Y."/>
            <person name="Mao J."/>
            <person name="Guo H."/>
            <person name="Dou H."/>
            <person name="Li T."/>
            <person name="Mu C."/>
            <person name="Jiang W."/>
            <person name="Fu Q."/>
            <person name="Fu X."/>
            <person name="Miao Y."/>
            <person name="Liu J."/>
            <person name="Yu Q."/>
            <person name="Li R."/>
            <person name="Liao H."/>
            <person name="Li X."/>
            <person name="Kong Y."/>
            <person name="Jiang Z."/>
            <person name="Chourrout D."/>
            <person name="Li R."/>
            <person name="Bao Z."/>
        </authorList>
    </citation>
    <scope>NUCLEOTIDE SEQUENCE [LARGE SCALE GENOMIC DNA]</scope>
    <source>
        <strain evidence="13 14">PY_sf001</strain>
    </source>
</reference>
<feature type="region of interest" description="Disordered" evidence="11">
    <location>
        <begin position="1"/>
        <end position="20"/>
    </location>
</feature>
<dbReference type="AlphaFoldDB" id="A0A210PZK3"/>
<dbReference type="GO" id="GO:0000981">
    <property type="term" value="F:DNA-binding transcription factor activity, RNA polymerase II-specific"/>
    <property type="evidence" value="ECO:0007669"/>
    <property type="project" value="TreeGrafter"/>
</dbReference>
<keyword evidence="14" id="KW-1185">Reference proteome</keyword>
<feature type="domain" description="C2H2-type" evidence="12">
    <location>
        <begin position="46"/>
        <end position="68"/>
    </location>
</feature>
<evidence type="ECO:0000256" key="11">
    <source>
        <dbReference type="SAM" id="MobiDB-lite"/>
    </source>
</evidence>
<dbReference type="GO" id="GO:0000978">
    <property type="term" value="F:RNA polymerase II cis-regulatory region sequence-specific DNA binding"/>
    <property type="evidence" value="ECO:0007669"/>
    <property type="project" value="TreeGrafter"/>
</dbReference>
<feature type="region of interest" description="Disordered" evidence="11">
    <location>
        <begin position="91"/>
        <end position="148"/>
    </location>
</feature>
<evidence type="ECO:0000256" key="5">
    <source>
        <dbReference type="ARBA" id="ARBA00022833"/>
    </source>
</evidence>
<keyword evidence="6" id="KW-0805">Transcription regulation</keyword>
<dbReference type="PROSITE" id="PS00028">
    <property type="entry name" value="ZINC_FINGER_C2H2_1"/>
    <property type="match status" value="2"/>
</dbReference>
<evidence type="ECO:0000256" key="2">
    <source>
        <dbReference type="ARBA" id="ARBA00022723"/>
    </source>
</evidence>
<keyword evidence="9" id="KW-0539">Nucleus</keyword>
<dbReference type="InterPro" id="IPR013087">
    <property type="entry name" value="Znf_C2H2_type"/>
</dbReference>
<gene>
    <name evidence="13" type="ORF">KP79_PYT02114</name>
</gene>
<comment type="caution">
    <text evidence="13">The sequence shown here is derived from an EMBL/GenBank/DDBJ whole genome shotgun (WGS) entry which is preliminary data.</text>
</comment>
<evidence type="ECO:0000313" key="13">
    <source>
        <dbReference type="EMBL" id="OWF41839.1"/>
    </source>
</evidence>
<evidence type="ECO:0000256" key="3">
    <source>
        <dbReference type="ARBA" id="ARBA00022737"/>
    </source>
</evidence>
<evidence type="ECO:0000256" key="8">
    <source>
        <dbReference type="ARBA" id="ARBA00023163"/>
    </source>
</evidence>
<evidence type="ECO:0000256" key="10">
    <source>
        <dbReference type="PROSITE-ProRule" id="PRU00042"/>
    </source>
</evidence>
<dbReference type="SUPFAM" id="SSF57667">
    <property type="entry name" value="beta-beta-alpha zinc fingers"/>
    <property type="match status" value="1"/>
</dbReference>
<dbReference type="PANTHER" id="PTHR24384">
    <property type="entry name" value="FINGER PUTATIVE TRANSCRIPTION FACTOR FAMILY-RELATED"/>
    <property type="match status" value="1"/>
</dbReference>
<dbReference type="InterPro" id="IPR050752">
    <property type="entry name" value="C2H2-ZF_domain"/>
</dbReference>
<keyword evidence="4 10" id="KW-0863">Zinc-finger</keyword>
<evidence type="ECO:0000256" key="7">
    <source>
        <dbReference type="ARBA" id="ARBA00023125"/>
    </source>
</evidence>
<evidence type="ECO:0000256" key="1">
    <source>
        <dbReference type="ARBA" id="ARBA00004123"/>
    </source>
</evidence>
<evidence type="ECO:0000256" key="6">
    <source>
        <dbReference type="ARBA" id="ARBA00023015"/>
    </source>
</evidence>
<dbReference type="GO" id="GO:0005634">
    <property type="term" value="C:nucleus"/>
    <property type="evidence" value="ECO:0007669"/>
    <property type="project" value="UniProtKB-SubCell"/>
</dbReference>
<keyword evidence="8" id="KW-0804">Transcription</keyword>
<organism evidence="13 14">
    <name type="scientific">Mizuhopecten yessoensis</name>
    <name type="common">Japanese scallop</name>
    <name type="synonym">Patinopecten yessoensis</name>
    <dbReference type="NCBI Taxonomy" id="6573"/>
    <lineage>
        <taxon>Eukaryota</taxon>
        <taxon>Metazoa</taxon>
        <taxon>Spiralia</taxon>
        <taxon>Lophotrochozoa</taxon>
        <taxon>Mollusca</taxon>
        <taxon>Bivalvia</taxon>
        <taxon>Autobranchia</taxon>
        <taxon>Pteriomorphia</taxon>
        <taxon>Pectinida</taxon>
        <taxon>Pectinoidea</taxon>
        <taxon>Pectinidae</taxon>
        <taxon>Mizuhopecten</taxon>
    </lineage>
</organism>
<keyword evidence="7" id="KW-0238">DNA-binding</keyword>
<dbReference type="Pfam" id="PF00096">
    <property type="entry name" value="zf-C2H2"/>
    <property type="match status" value="1"/>
</dbReference>
<name>A0A210PZK3_MIZYE</name>
<dbReference type="InterPro" id="IPR036236">
    <property type="entry name" value="Znf_C2H2_sf"/>
</dbReference>
<dbReference type="GO" id="GO:0008270">
    <property type="term" value="F:zinc ion binding"/>
    <property type="evidence" value="ECO:0007669"/>
    <property type="project" value="UniProtKB-KW"/>
</dbReference>
<evidence type="ECO:0000256" key="4">
    <source>
        <dbReference type="ARBA" id="ARBA00022771"/>
    </source>
</evidence>
<dbReference type="PROSITE" id="PS50157">
    <property type="entry name" value="ZINC_FINGER_C2H2_2"/>
    <property type="match status" value="2"/>
</dbReference>
<keyword evidence="5" id="KW-0862">Zinc</keyword>
<comment type="subcellular location">
    <subcellularLocation>
        <location evidence="1">Nucleus</location>
    </subcellularLocation>
</comment>
<feature type="compositionally biased region" description="Polar residues" evidence="11">
    <location>
        <begin position="113"/>
        <end position="126"/>
    </location>
</feature>
<proteinExistence type="predicted"/>
<dbReference type="EMBL" id="NEDP02005351">
    <property type="protein sequence ID" value="OWF41839.1"/>
    <property type="molecule type" value="Genomic_DNA"/>
</dbReference>
<keyword evidence="2" id="KW-0479">Metal-binding</keyword>
<evidence type="ECO:0000259" key="12">
    <source>
        <dbReference type="PROSITE" id="PS50157"/>
    </source>
</evidence>
<feature type="compositionally biased region" description="Basic and acidic residues" evidence="11">
    <location>
        <begin position="127"/>
        <end position="148"/>
    </location>
</feature>
<dbReference type="PANTHER" id="PTHR24384:SF189">
    <property type="entry name" value="C2H2-TYPE DOMAIN-CONTAINING PROTEIN-RELATED"/>
    <property type="match status" value="1"/>
</dbReference>
<protein>
    <submittedName>
        <fullName evidence="13">Early growth response protein 1</fullName>
    </submittedName>
</protein>
<evidence type="ECO:0000313" key="14">
    <source>
        <dbReference type="Proteomes" id="UP000242188"/>
    </source>
</evidence>
<dbReference type="Pfam" id="PF13912">
    <property type="entry name" value="zf-C2H2_6"/>
    <property type="match status" value="1"/>
</dbReference>
<dbReference type="Gene3D" id="3.30.160.60">
    <property type="entry name" value="Classic Zinc Finger"/>
    <property type="match status" value="2"/>
</dbReference>
<feature type="compositionally biased region" description="Basic and acidic residues" evidence="11">
    <location>
        <begin position="103"/>
        <end position="112"/>
    </location>
</feature>
<dbReference type="OrthoDB" id="6145741at2759"/>
<keyword evidence="3" id="KW-0677">Repeat</keyword>
<evidence type="ECO:0000256" key="9">
    <source>
        <dbReference type="ARBA" id="ARBA00023242"/>
    </source>
</evidence>
<accession>A0A210PZK3</accession>
<dbReference type="Proteomes" id="UP000242188">
    <property type="component" value="Unassembled WGS sequence"/>
</dbReference>
<feature type="domain" description="C2H2-type" evidence="12">
    <location>
        <begin position="19"/>
        <end position="46"/>
    </location>
</feature>